<comment type="caution">
    <text evidence="1">The sequence shown here is derived from an EMBL/GenBank/DDBJ whole genome shotgun (WGS) entry which is preliminary data.</text>
</comment>
<evidence type="ECO:0000313" key="1">
    <source>
        <dbReference type="EMBL" id="KAA1102229.1"/>
    </source>
</evidence>
<sequence>MLCVAHPSLALSITTAPIWMSGILLATPHTCAIIAASITSAACQAGAGPMWPG</sequence>
<dbReference type="Proteomes" id="UP000325313">
    <property type="component" value="Unassembled WGS sequence"/>
</dbReference>
<reference evidence="1 2" key="1">
    <citation type="submission" date="2019-05" db="EMBL/GenBank/DDBJ databases">
        <title>Emergence of the Ug99 lineage of the wheat stem rust pathogen through somatic hybridization.</title>
        <authorList>
            <person name="Li F."/>
            <person name="Upadhyaya N.M."/>
            <person name="Sperschneider J."/>
            <person name="Matny O."/>
            <person name="Nguyen-Phuc H."/>
            <person name="Mago R."/>
            <person name="Raley C."/>
            <person name="Miller M.E."/>
            <person name="Silverstein K.A.T."/>
            <person name="Henningsen E."/>
            <person name="Hirsch C.D."/>
            <person name="Visser B."/>
            <person name="Pretorius Z.A."/>
            <person name="Steffenson B.J."/>
            <person name="Schwessinger B."/>
            <person name="Dodds P.N."/>
            <person name="Figueroa M."/>
        </authorList>
    </citation>
    <scope>NUCLEOTIDE SEQUENCE [LARGE SCALE GENOMIC DNA]</scope>
    <source>
        <strain evidence="1 2">Ug99</strain>
    </source>
</reference>
<protein>
    <submittedName>
        <fullName evidence="1">Uncharacterized protein</fullName>
    </submittedName>
</protein>
<organism evidence="1 2">
    <name type="scientific">Puccinia graminis f. sp. tritici</name>
    <dbReference type="NCBI Taxonomy" id="56615"/>
    <lineage>
        <taxon>Eukaryota</taxon>
        <taxon>Fungi</taxon>
        <taxon>Dikarya</taxon>
        <taxon>Basidiomycota</taxon>
        <taxon>Pucciniomycotina</taxon>
        <taxon>Pucciniomycetes</taxon>
        <taxon>Pucciniales</taxon>
        <taxon>Pucciniaceae</taxon>
        <taxon>Puccinia</taxon>
    </lineage>
</organism>
<dbReference type="EMBL" id="VDEP01000338">
    <property type="protein sequence ID" value="KAA1102229.1"/>
    <property type="molecule type" value="Genomic_DNA"/>
</dbReference>
<evidence type="ECO:0000313" key="2">
    <source>
        <dbReference type="Proteomes" id="UP000325313"/>
    </source>
</evidence>
<name>A0A5B0PQJ3_PUCGR</name>
<accession>A0A5B0PQJ3</accession>
<gene>
    <name evidence="1" type="ORF">PGTUg99_003065</name>
</gene>
<dbReference type="AlphaFoldDB" id="A0A5B0PQJ3"/>
<proteinExistence type="predicted"/>